<evidence type="ECO:0000256" key="1">
    <source>
        <dbReference type="SAM" id="MobiDB-lite"/>
    </source>
</evidence>
<feature type="region of interest" description="Disordered" evidence="1">
    <location>
        <begin position="1"/>
        <end position="31"/>
    </location>
</feature>
<evidence type="ECO:0000313" key="2">
    <source>
        <dbReference type="EMBL" id="KAK5957942.1"/>
    </source>
</evidence>
<dbReference type="AlphaFoldDB" id="A0AAN8ESS3"/>
<keyword evidence="3" id="KW-1185">Reference proteome</keyword>
<evidence type="ECO:0000313" key="3">
    <source>
        <dbReference type="Proteomes" id="UP001316803"/>
    </source>
</evidence>
<proteinExistence type="predicted"/>
<dbReference type="Proteomes" id="UP001316803">
    <property type="component" value="Unassembled WGS sequence"/>
</dbReference>
<feature type="compositionally biased region" description="Basic and acidic residues" evidence="1">
    <location>
        <begin position="51"/>
        <end position="63"/>
    </location>
</feature>
<comment type="caution">
    <text evidence="2">The sequence shown here is derived from an EMBL/GenBank/DDBJ whole genome shotgun (WGS) entry which is preliminary data.</text>
</comment>
<organism evidence="2 3">
    <name type="scientific">Knufia fluminis</name>
    <dbReference type="NCBI Taxonomy" id="191047"/>
    <lineage>
        <taxon>Eukaryota</taxon>
        <taxon>Fungi</taxon>
        <taxon>Dikarya</taxon>
        <taxon>Ascomycota</taxon>
        <taxon>Pezizomycotina</taxon>
        <taxon>Eurotiomycetes</taxon>
        <taxon>Chaetothyriomycetidae</taxon>
        <taxon>Chaetothyriales</taxon>
        <taxon>Trichomeriaceae</taxon>
        <taxon>Knufia</taxon>
    </lineage>
</organism>
<reference evidence="2 3" key="1">
    <citation type="submission" date="2022-12" db="EMBL/GenBank/DDBJ databases">
        <title>Genomic features and morphological characterization of a novel Knufia sp. strain isolated from spacecraft assembly facility.</title>
        <authorList>
            <person name="Teixeira M."/>
            <person name="Chander A.M."/>
            <person name="Stajich J.E."/>
            <person name="Venkateswaran K."/>
        </authorList>
    </citation>
    <scope>NUCLEOTIDE SEQUENCE [LARGE SCALE GENOMIC DNA]</scope>
    <source>
        <strain evidence="2 3">FJI-L2-BK-P2</strain>
    </source>
</reference>
<protein>
    <submittedName>
        <fullName evidence="2">Uncharacterized protein</fullName>
    </submittedName>
</protein>
<dbReference type="EMBL" id="JAKLMC020000002">
    <property type="protein sequence ID" value="KAK5957942.1"/>
    <property type="molecule type" value="Genomic_DNA"/>
</dbReference>
<feature type="compositionally biased region" description="Basic and acidic residues" evidence="1">
    <location>
        <begin position="22"/>
        <end position="31"/>
    </location>
</feature>
<gene>
    <name evidence="2" type="ORF">OHC33_001132</name>
</gene>
<feature type="region of interest" description="Disordered" evidence="1">
    <location>
        <begin position="51"/>
        <end position="95"/>
    </location>
</feature>
<sequence>MPLHTFSGTDPSHLTTLARSKVSKESNRQEHDLRLLLAHVRILDTLEHSAAELSDHSDDEHEAQASSTMQHGPEYERQRPRHPKRVSKDTEKELEDMFELEYDGQSQVATTATRVSVEEVEIEDWDA</sequence>
<feature type="compositionally biased region" description="Polar residues" evidence="1">
    <location>
        <begin position="1"/>
        <end position="18"/>
    </location>
</feature>
<accession>A0AAN8ESS3</accession>
<name>A0AAN8ESS3_9EURO</name>